<dbReference type="AlphaFoldDB" id="A0A0M4QVL5"/>
<name>A0A0M4QVL5_9MICC</name>
<dbReference type="EMBL" id="CP012677">
    <property type="protein sequence ID" value="ALE91798.1"/>
    <property type="molecule type" value="Genomic_DNA"/>
</dbReference>
<dbReference type="KEGG" id="aaq:AOC05_04825"/>
<evidence type="ECO:0008006" key="3">
    <source>
        <dbReference type="Google" id="ProtNLM"/>
    </source>
</evidence>
<dbReference type="PATRIC" id="fig|656366.3.peg.1039"/>
<proteinExistence type="predicted"/>
<accession>A0A0M4QVL5</accession>
<protein>
    <recommendedName>
        <fullName evidence="3">DNA-binding protein</fullName>
    </recommendedName>
</protein>
<sequence length="98" mass="11401">MYSQLMDDFTLYTAHEVAVIFGCFLDRVYRRASTHAWPHYRDGLQYHFSQKQVEEILMSIEVVAKPSLPKLRGQRGRIDALMRTVPSAQIDKAMARIE</sequence>
<dbReference type="Proteomes" id="UP000062833">
    <property type="component" value="Chromosome"/>
</dbReference>
<evidence type="ECO:0000313" key="2">
    <source>
        <dbReference type="Proteomes" id="UP000062833"/>
    </source>
</evidence>
<evidence type="ECO:0000313" key="1">
    <source>
        <dbReference type="EMBL" id="ALE91798.1"/>
    </source>
</evidence>
<keyword evidence="2" id="KW-1185">Reference proteome</keyword>
<gene>
    <name evidence="1" type="ORF">AOC05_04825</name>
</gene>
<reference evidence="2" key="1">
    <citation type="submission" date="2015-09" db="EMBL/GenBank/DDBJ databases">
        <title>Complete genome of Arthrobacter alpinus strain R3.8.</title>
        <authorList>
            <person name="See-Too W.S."/>
            <person name="Chan K.G."/>
        </authorList>
    </citation>
    <scope>NUCLEOTIDE SEQUENCE [LARGE SCALE GENOMIC DNA]</scope>
    <source>
        <strain evidence="2">R3.8</strain>
    </source>
</reference>
<organism evidence="1 2">
    <name type="scientific">Arthrobacter alpinus</name>
    <dbReference type="NCBI Taxonomy" id="656366"/>
    <lineage>
        <taxon>Bacteria</taxon>
        <taxon>Bacillati</taxon>
        <taxon>Actinomycetota</taxon>
        <taxon>Actinomycetes</taxon>
        <taxon>Micrococcales</taxon>
        <taxon>Micrococcaceae</taxon>
        <taxon>Arthrobacter</taxon>
    </lineage>
</organism>